<gene>
    <name evidence="3" type="ORF">GCM10009097_11050</name>
</gene>
<comment type="caution">
    <text evidence="3">The sequence shown here is derived from an EMBL/GenBank/DDBJ whole genome shotgun (WGS) entry which is preliminary data.</text>
</comment>
<evidence type="ECO:0000313" key="4">
    <source>
        <dbReference type="Proteomes" id="UP001501706"/>
    </source>
</evidence>
<sequence length="484" mass="51860">MPFSRIPQCPPFRPGLRWALVLAAAALAGCVSVPAPDLHADVPAQWSNAAPGAAAPAPAEWWKAFGDPQLDGLVEQALAGNLTIAEAHARLQAARKLHDAANAPYLPNLNFRTRDAVAADASSSYFQAGFDATWEFGLFGRGESAERQARASVDAAAATLQGARVSVAAEVVRAWRELRSAQARQRLLKEAVTLQERQVELVSLRERTRLASRVDVERTQAALEQARASLADPGMAVRQSALKLAVLLGRHEPDPAWTREPAVATPPATLAAIASTPADMLRTRPDVQMAQARVLDAAGALGIARADLYPRLGIGGSLTVASNFANNFNRRNTPTYTQTIFSLGPLIDIPLFDWGQRQAAAHARSDELDAALLAYRQAVLEGLSEAESALIELDHYRQRREAEERALQAIGRAADHAGRLTASKLSSEFDNADLASRRIQAQLALSATTLARDLAFISLHKAVGGAPAWRGEEQSSAAASPHDH</sequence>
<evidence type="ECO:0000256" key="2">
    <source>
        <dbReference type="SAM" id="SignalP"/>
    </source>
</evidence>
<comment type="similarity">
    <text evidence="1">Belongs to the outer membrane factor (OMF) (TC 1.B.17) family.</text>
</comment>
<accession>A0ABP3LC44</accession>
<dbReference type="PANTHER" id="PTHR30203">
    <property type="entry name" value="OUTER MEMBRANE CATION EFFLUX PROTEIN"/>
    <property type="match status" value="1"/>
</dbReference>
<dbReference type="InterPro" id="IPR010131">
    <property type="entry name" value="MdtP/NodT-like"/>
</dbReference>
<evidence type="ECO:0000256" key="1">
    <source>
        <dbReference type="ARBA" id="ARBA00007613"/>
    </source>
</evidence>
<feature type="signal peptide" evidence="2">
    <location>
        <begin position="1"/>
        <end position="35"/>
    </location>
</feature>
<organism evidence="3 4">
    <name type="scientific">Pigmentiphaga daeguensis</name>
    <dbReference type="NCBI Taxonomy" id="414049"/>
    <lineage>
        <taxon>Bacteria</taxon>
        <taxon>Pseudomonadati</taxon>
        <taxon>Pseudomonadota</taxon>
        <taxon>Betaproteobacteria</taxon>
        <taxon>Burkholderiales</taxon>
        <taxon>Alcaligenaceae</taxon>
        <taxon>Pigmentiphaga</taxon>
    </lineage>
</organism>
<proteinExistence type="inferred from homology"/>
<protein>
    <submittedName>
        <fullName evidence="3">Efflux transporter outer membrane subunit</fullName>
    </submittedName>
</protein>
<dbReference type="InterPro" id="IPR003423">
    <property type="entry name" value="OMP_efflux"/>
</dbReference>
<dbReference type="PROSITE" id="PS51257">
    <property type="entry name" value="PROKAR_LIPOPROTEIN"/>
    <property type="match status" value="1"/>
</dbReference>
<dbReference type="Pfam" id="PF02321">
    <property type="entry name" value="OEP"/>
    <property type="match status" value="2"/>
</dbReference>
<dbReference type="Proteomes" id="UP001501706">
    <property type="component" value="Unassembled WGS sequence"/>
</dbReference>
<dbReference type="EMBL" id="BAAAEN010000003">
    <property type="protein sequence ID" value="GAA0496726.1"/>
    <property type="molecule type" value="Genomic_DNA"/>
</dbReference>
<dbReference type="Gene3D" id="2.20.200.10">
    <property type="entry name" value="Outer membrane efflux proteins (OEP)"/>
    <property type="match status" value="1"/>
</dbReference>
<evidence type="ECO:0000313" key="3">
    <source>
        <dbReference type="EMBL" id="GAA0496726.1"/>
    </source>
</evidence>
<dbReference type="SUPFAM" id="SSF56954">
    <property type="entry name" value="Outer membrane efflux proteins (OEP)"/>
    <property type="match status" value="1"/>
</dbReference>
<keyword evidence="2" id="KW-0732">Signal</keyword>
<dbReference type="Gene3D" id="1.20.1600.10">
    <property type="entry name" value="Outer membrane efflux proteins (OEP)"/>
    <property type="match status" value="1"/>
</dbReference>
<keyword evidence="4" id="KW-1185">Reference proteome</keyword>
<feature type="chain" id="PRO_5047009312" evidence="2">
    <location>
        <begin position="36"/>
        <end position="484"/>
    </location>
</feature>
<name>A0ABP3LC44_9BURK</name>
<dbReference type="PANTHER" id="PTHR30203:SF25">
    <property type="entry name" value="OUTER MEMBRANE PROTEIN-RELATED"/>
    <property type="match status" value="1"/>
</dbReference>
<reference evidence="4" key="1">
    <citation type="journal article" date="2019" name="Int. J. Syst. Evol. Microbiol.">
        <title>The Global Catalogue of Microorganisms (GCM) 10K type strain sequencing project: providing services to taxonomists for standard genome sequencing and annotation.</title>
        <authorList>
            <consortium name="The Broad Institute Genomics Platform"/>
            <consortium name="The Broad Institute Genome Sequencing Center for Infectious Disease"/>
            <person name="Wu L."/>
            <person name="Ma J."/>
        </authorList>
    </citation>
    <scope>NUCLEOTIDE SEQUENCE [LARGE SCALE GENOMIC DNA]</scope>
    <source>
        <strain evidence="4">JCM 14330</strain>
    </source>
</reference>